<evidence type="ECO:0000313" key="8">
    <source>
        <dbReference type="Proteomes" id="UP000233293"/>
    </source>
</evidence>
<dbReference type="SMART" id="SM00881">
    <property type="entry name" value="CoA_binding"/>
    <property type="match status" value="1"/>
</dbReference>
<dbReference type="Pfam" id="PF13380">
    <property type="entry name" value="CoA_binding_2"/>
    <property type="match status" value="1"/>
</dbReference>
<dbReference type="Gene3D" id="3.30.470.20">
    <property type="entry name" value="ATP-grasp fold, B domain"/>
    <property type="match status" value="1"/>
</dbReference>
<comment type="caution">
    <text evidence="7">The sequence shown here is derived from an EMBL/GenBank/DDBJ whole genome shotgun (WGS) entry which is preliminary data.</text>
</comment>
<sequence length="899" mass="96696">MSVRNLNFLFRPKSVAVIGATEREKAVGTIVMRNLMQGGFSGPIMPINPKQQAVAGVLAYPDVDSLPVVPDLGVICGPADEVPQQIERLGARGTRAAIIMTGGLSTTPGLNGRSLHANMMDAARRHGMRVLGSDSLGLMVPAVGLNASYAHQSALPGRLAFVSQSGALCNAVLDWARPKGIGFSHFISLGESADVDFGDLLDYLGSDPSTRAILLYIESIRQRRNFMSAARAAARNKPVLAIKAGRRAEGAKAAASHTGALAGTDAVYDAALRRAGMLRVYDLDEMFTAVETLSRSKPTRATKLAVLTNGGGIGVMAVDELIEIGGELAELSPATIEKLNTALPSWSRSNPVQIGNADGDRYIKALDVLLEAEEVDSVLIMHAPTALTSASEIAEQVIKSVKAHRANVMTCWVGQEQVGPARRLLREAGIPTFETPGAAVHAFMHLVNYRRNQDMLMETPASALADFTPETANARLVVETALATGNTILSEPEAKAILTAYGIPTVETHIARTPAEASRLASEIGGAVALKILSADIAHKSDVGGVMLNLPGPFEVEKAANLMLEKVAGKMPEAQIQGFTVQRMARRPGAQEIIIGVTTDPIFGPVIMFGQGGVAVEVINDSAIGLPPLNMTLARELVFRTRVSKLLLGYRDRPAADLDAICLSLMKISQLIIDIPEIVELDINPLFADAEGVLALDARIRITATAFGPDRMAIRPYPKSLEETLLLTDGREVLVRPIRPEDEPSHHVFVSKQTPEDIRFRFFGLVGELPHSEMARLTQIDYDREMAFIAVLHDDGVEGETLGVVRTVSDPDNERAEFAVMVRSDLKGSGLGRKLMMKMIDYCRARGTGQIVGQILTDNTRMLKFVESLGFKRLRYVEGDIIEVALDLRATMGPQAEAT</sequence>
<dbReference type="InterPro" id="IPR000182">
    <property type="entry name" value="GNAT_dom"/>
</dbReference>
<dbReference type="GO" id="GO:0006099">
    <property type="term" value="P:tricarboxylic acid cycle"/>
    <property type="evidence" value="ECO:0007669"/>
    <property type="project" value="UniProtKB-KW"/>
</dbReference>
<dbReference type="InterPro" id="IPR013815">
    <property type="entry name" value="ATP_grasp_subdomain_1"/>
</dbReference>
<keyword evidence="2" id="KW-0436">Ligase</keyword>
<dbReference type="InterPro" id="IPR032875">
    <property type="entry name" value="Succ_CoA_lig_flav_dom"/>
</dbReference>
<dbReference type="AlphaFoldDB" id="A0A2N3PWN2"/>
<dbReference type="PROSITE" id="PS51186">
    <property type="entry name" value="GNAT"/>
    <property type="match status" value="1"/>
</dbReference>
<comment type="similarity">
    <text evidence="5">In the N-terminal section; belongs to the acetate CoA ligase alpha subunit family.</text>
</comment>
<dbReference type="Proteomes" id="UP000233293">
    <property type="component" value="Unassembled WGS sequence"/>
</dbReference>
<dbReference type="RefSeq" id="WP_101250367.1">
    <property type="nucleotide sequence ID" value="NZ_PIUM01000008.1"/>
</dbReference>
<dbReference type="Pfam" id="PF00583">
    <property type="entry name" value="Acetyltransf_1"/>
    <property type="match status" value="1"/>
</dbReference>
<dbReference type="SUPFAM" id="SSF52210">
    <property type="entry name" value="Succinyl-CoA synthetase domains"/>
    <property type="match status" value="2"/>
</dbReference>
<keyword evidence="4" id="KW-0067">ATP-binding</keyword>
<dbReference type="SUPFAM" id="SSF55729">
    <property type="entry name" value="Acyl-CoA N-acyltransferases (Nat)"/>
    <property type="match status" value="1"/>
</dbReference>
<dbReference type="InterPro" id="IPR003781">
    <property type="entry name" value="CoA-bd"/>
</dbReference>
<dbReference type="CDD" id="cd04301">
    <property type="entry name" value="NAT_SF"/>
    <property type="match status" value="1"/>
</dbReference>
<dbReference type="GO" id="GO:0005524">
    <property type="term" value="F:ATP binding"/>
    <property type="evidence" value="ECO:0007669"/>
    <property type="project" value="UniProtKB-KW"/>
</dbReference>
<dbReference type="Gene3D" id="3.40.50.720">
    <property type="entry name" value="NAD(P)-binding Rossmann-like Domain"/>
    <property type="match status" value="1"/>
</dbReference>
<name>A0A2N3PWN2_9PROT</name>
<dbReference type="SUPFAM" id="SSF56059">
    <property type="entry name" value="Glutathione synthetase ATP-binding domain-like"/>
    <property type="match status" value="1"/>
</dbReference>
<keyword evidence="8" id="KW-1185">Reference proteome</keyword>
<keyword evidence="7" id="KW-0808">Transferase</keyword>
<gene>
    <name evidence="7" type="ORF">CWS72_09565</name>
</gene>
<organism evidence="7 8">
    <name type="scientific">Telmatospirillum siberiense</name>
    <dbReference type="NCBI Taxonomy" id="382514"/>
    <lineage>
        <taxon>Bacteria</taxon>
        <taxon>Pseudomonadati</taxon>
        <taxon>Pseudomonadota</taxon>
        <taxon>Alphaproteobacteria</taxon>
        <taxon>Rhodospirillales</taxon>
        <taxon>Rhodospirillaceae</taxon>
        <taxon>Telmatospirillum</taxon>
    </lineage>
</organism>
<dbReference type="PANTHER" id="PTHR43334:SF1">
    <property type="entry name" value="3-HYDROXYPROPIONATE--COA LIGASE [ADP-FORMING]"/>
    <property type="match status" value="1"/>
</dbReference>
<dbReference type="Pfam" id="PF13607">
    <property type="entry name" value="Succ_CoA_lig"/>
    <property type="match status" value="1"/>
</dbReference>
<proteinExistence type="inferred from homology"/>
<accession>A0A2N3PWN2</accession>
<evidence type="ECO:0000256" key="1">
    <source>
        <dbReference type="ARBA" id="ARBA00022532"/>
    </source>
</evidence>
<dbReference type="OrthoDB" id="9807426at2"/>
<protein>
    <submittedName>
        <fullName evidence="7">GNAT family N-acetyltransferase</fullName>
    </submittedName>
</protein>
<evidence type="ECO:0000256" key="2">
    <source>
        <dbReference type="ARBA" id="ARBA00022598"/>
    </source>
</evidence>
<dbReference type="PANTHER" id="PTHR43334">
    <property type="entry name" value="ACETATE--COA LIGASE [ADP-FORMING]"/>
    <property type="match status" value="1"/>
</dbReference>
<dbReference type="Gene3D" id="3.40.630.30">
    <property type="match status" value="1"/>
</dbReference>
<dbReference type="SUPFAM" id="SSF51735">
    <property type="entry name" value="NAD(P)-binding Rossmann-fold domains"/>
    <property type="match status" value="1"/>
</dbReference>
<dbReference type="Gene3D" id="3.30.1490.20">
    <property type="entry name" value="ATP-grasp fold, A domain"/>
    <property type="match status" value="1"/>
</dbReference>
<feature type="domain" description="N-acetyltransferase" evidence="6">
    <location>
        <begin position="733"/>
        <end position="893"/>
    </location>
</feature>
<dbReference type="InterPro" id="IPR016181">
    <property type="entry name" value="Acyl_CoA_acyltransferase"/>
</dbReference>
<dbReference type="EMBL" id="PIUM01000008">
    <property type="protein sequence ID" value="PKU24824.1"/>
    <property type="molecule type" value="Genomic_DNA"/>
</dbReference>
<evidence type="ECO:0000256" key="3">
    <source>
        <dbReference type="ARBA" id="ARBA00022741"/>
    </source>
</evidence>
<keyword evidence="3" id="KW-0547">Nucleotide-binding</keyword>
<dbReference type="GO" id="GO:0016874">
    <property type="term" value="F:ligase activity"/>
    <property type="evidence" value="ECO:0007669"/>
    <property type="project" value="UniProtKB-KW"/>
</dbReference>
<dbReference type="InterPro" id="IPR051538">
    <property type="entry name" value="Acyl-CoA_Synth/Transferase"/>
</dbReference>
<dbReference type="InterPro" id="IPR036291">
    <property type="entry name" value="NAD(P)-bd_dom_sf"/>
</dbReference>
<dbReference type="InterPro" id="IPR016102">
    <property type="entry name" value="Succinyl-CoA_synth-like"/>
</dbReference>
<dbReference type="Gene3D" id="3.40.50.261">
    <property type="entry name" value="Succinyl-CoA synthetase domains"/>
    <property type="match status" value="2"/>
</dbReference>
<dbReference type="GO" id="GO:0016747">
    <property type="term" value="F:acyltransferase activity, transferring groups other than amino-acyl groups"/>
    <property type="evidence" value="ECO:0007669"/>
    <property type="project" value="InterPro"/>
</dbReference>
<evidence type="ECO:0000256" key="5">
    <source>
        <dbReference type="ARBA" id="ARBA00060888"/>
    </source>
</evidence>
<dbReference type="Pfam" id="PF13549">
    <property type="entry name" value="ATP-grasp_5"/>
    <property type="match status" value="1"/>
</dbReference>
<evidence type="ECO:0000313" key="7">
    <source>
        <dbReference type="EMBL" id="PKU24824.1"/>
    </source>
</evidence>
<evidence type="ECO:0000256" key="4">
    <source>
        <dbReference type="ARBA" id="ARBA00022840"/>
    </source>
</evidence>
<keyword evidence="1" id="KW-0816">Tricarboxylic acid cycle</keyword>
<dbReference type="FunFam" id="3.30.1490.20:FF:000020">
    <property type="entry name" value="Protein lysine acetyltransferase"/>
    <property type="match status" value="1"/>
</dbReference>
<evidence type="ECO:0000259" key="6">
    <source>
        <dbReference type="PROSITE" id="PS51186"/>
    </source>
</evidence>
<reference evidence="8" key="1">
    <citation type="submission" date="2017-12" db="EMBL/GenBank/DDBJ databases">
        <title>Draft genome sequence of Telmatospirillum siberiense 26-4b1T, an acidotolerant peatland alphaproteobacterium potentially involved in sulfur cycling.</title>
        <authorList>
            <person name="Hausmann B."/>
            <person name="Pjevac P."/>
            <person name="Schreck K."/>
            <person name="Herbold C.W."/>
            <person name="Daims H."/>
            <person name="Wagner M."/>
            <person name="Pester M."/>
            <person name="Loy A."/>
        </authorList>
    </citation>
    <scope>NUCLEOTIDE SEQUENCE [LARGE SCALE GENOMIC DNA]</scope>
    <source>
        <strain evidence="8">26-4b1</strain>
    </source>
</reference>